<dbReference type="KEGG" id="rpc:RPC_2154"/>
<evidence type="ECO:0000256" key="1">
    <source>
        <dbReference type="SAM" id="MobiDB-lite"/>
    </source>
</evidence>
<accession>Q216H8</accession>
<feature type="compositionally biased region" description="Low complexity" evidence="1">
    <location>
        <begin position="1"/>
        <end position="20"/>
    </location>
</feature>
<reference evidence="2" key="1">
    <citation type="submission" date="2006-03" db="EMBL/GenBank/DDBJ databases">
        <title>Complete sequence of Rhodopseudomonas palustris BisB18.</title>
        <authorList>
            <consortium name="US DOE Joint Genome Institute"/>
            <person name="Copeland A."/>
            <person name="Lucas S."/>
            <person name="Lapidus A."/>
            <person name="Barry K."/>
            <person name="Detter J.C."/>
            <person name="Glavina del Rio T."/>
            <person name="Hammon N."/>
            <person name="Israni S."/>
            <person name="Dalin E."/>
            <person name="Tice H."/>
            <person name="Pitluck S."/>
            <person name="Chain P."/>
            <person name="Malfatti S."/>
            <person name="Shin M."/>
            <person name="Vergez L."/>
            <person name="Schmutz J."/>
            <person name="Larimer F."/>
            <person name="Land M."/>
            <person name="Hauser L."/>
            <person name="Pelletier D.A."/>
            <person name="Kyrpides N."/>
            <person name="Anderson I."/>
            <person name="Oda Y."/>
            <person name="Harwood C.S."/>
            <person name="Richardson P."/>
        </authorList>
    </citation>
    <scope>NUCLEOTIDE SEQUENCE [LARGE SCALE GENOMIC DNA]</scope>
    <source>
        <strain evidence="2">BisB18</strain>
    </source>
</reference>
<proteinExistence type="predicted"/>
<feature type="region of interest" description="Disordered" evidence="1">
    <location>
        <begin position="1"/>
        <end position="27"/>
    </location>
</feature>
<dbReference type="HOGENOM" id="CLU_2289485_0_0_5"/>
<name>Q216H8_RHOPB</name>
<gene>
    <name evidence="2" type="ordered locus">RPC_2154</name>
</gene>
<dbReference type="AlphaFoldDB" id="Q216H8"/>
<dbReference type="EMBL" id="CP000301">
    <property type="protein sequence ID" value="ABD87708.1"/>
    <property type="molecule type" value="Genomic_DNA"/>
</dbReference>
<protein>
    <submittedName>
        <fullName evidence="2">Uncharacterized protein</fullName>
    </submittedName>
</protein>
<organism evidence="2">
    <name type="scientific">Rhodopseudomonas palustris (strain BisB18)</name>
    <dbReference type="NCBI Taxonomy" id="316056"/>
    <lineage>
        <taxon>Bacteria</taxon>
        <taxon>Pseudomonadati</taxon>
        <taxon>Pseudomonadota</taxon>
        <taxon>Alphaproteobacteria</taxon>
        <taxon>Hyphomicrobiales</taxon>
        <taxon>Nitrobacteraceae</taxon>
        <taxon>Rhodopseudomonas</taxon>
    </lineage>
</organism>
<sequence length="111" mass="12206">MTQAAPTQAAPTEAAPTEQPKQAEPEPVASEVIVGSHAFRRGVVEVRTGRSPRFDDDALAQDGMQWAYEWGRQFALLAPPDLPLISPDEGTLNPKAVYLFNVYLQRGQLCR</sequence>
<evidence type="ECO:0000313" key="2">
    <source>
        <dbReference type="EMBL" id="ABD87708.1"/>
    </source>
</evidence>
<dbReference type="RefSeq" id="WP_011472607.1">
    <property type="nucleotide sequence ID" value="NC_007925.1"/>
</dbReference>
<dbReference type="STRING" id="316056.RPC_2154"/>